<keyword evidence="4 9" id="KW-0812">Transmembrane</keyword>
<dbReference type="Proteomes" id="UP000092462">
    <property type="component" value="Unassembled WGS sequence"/>
</dbReference>
<dbReference type="GeneID" id="129801852"/>
<keyword evidence="6 9" id="KW-1133">Transmembrane helix</keyword>
<keyword evidence="7 9" id="KW-0472">Membrane</keyword>
<comment type="subcellular location">
    <subcellularLocation>
        <location evidence="1 9">Endoplasmic reticulum membrane</location>
        <topology evidence="1 9">Multi-pass membrane protein</topology>
    </subcellularLocation>
</comment>
<dbReference type="InterPro" id="IPR009582">
    <property type="entry name" value="Spc2/SPCS2"/>
</dbReference>
<dbReference type="PANTHER" id="PTHR13085:SF0">
    <property type="entry name" value="SIGNAL PEPTIDASE COMPLEX SUBUNIT 2"/>
    <property type="match status" value="1"/>
</dbReference>
<dbReference type="Pfam" id="PF06703">
    <property type="entry name" value="SPC25"/>
    <property type="match status" value="1"/>
</dbReference>
<evidence type="ECO:0000313" key="10">
    <source>
        <dbReference type="EnsemblMetazoa" id="PPAI002228-PA"/>
    </source>
</evidence>
<feature type="transmembrane region" description="Helical" evidence="9">
    <location>
        <begin position="56"/>
        <end position="72"/>
    </location>
</feature>
<dbReference type="GO" id="GO:0008233">
    <property type="term" value="F:peptidase activity"/>
    <property type="evidence" value="ECO:0007669"/>
    <property type="project" value="UniProtKB-UniRule"/>
</dbReference>
<name>A0A1B0D490_PHLPP</name>
<dbReference type="VEuPathDB" id="VectorBase:PPAI002228"/>
<dbReference type="EMBL" id="AJVK01011289">
    <property type="status" value="NOT_ANNOTATED_CDS"/>
    <property type="molecule type" value="Genomic_DNA"/>
</dbReference>
<dbReference type="GO" id="GO:0005787">
    <property type="term" value="C:signal peptidase complex"/>
    <property type="evidence" value="ECO:0007669"/>
    <property type="project" value="UniProtKB-UniRule"/>
</dbReference>
<evidence type="ECO:0000256" key="3">
    <source>
        <dbReference type="ARBA" id="ARBA00017057"/>
    </source>
</evidence>
<organism evidence="10 11">
    <name type="scientific">Phlebotomus papatasi</name>
    <name type="common">Sandfly</name>
    <dbReference type="NCBI Taxonomy" id="29031"/>
    <lineage>
        <taxon>Eukaryota</taxon>
        <taxon>Metazoa</taxon>
        <taxon>Ecdysozoa</taxon>
        <taxon>Arthropoda</taxon>
        <taxon>Hexapoda</taxon>
        <taxon>Insecta</taxon>
        <taxon>Pterygota</taxon>
        <taxon>Neoptera</taxon>
        <taxon>Endopterygota</taxon>
        <taxon>Diptera</taxon>
        <taxon>Nematocera</taxon>
        <taxon>Psychodoidea</taxon>
        <taxon>Psychodidae</taxon>
        <taxon>Phlebotomus</taxon>
        <taxon>Phlebotomus</taxon>
    </lineage>
</organism>
<dbReference type="EnsemblMetazoa" id="PPAI002228-RA">
    <property type="protein sequence ID" value="PPAI002228-PA"/>
    <property type="gene ID" value="PPAI002228"/>
</dbReference>
<dbReference type="VEuPathDB" id="VectorBase:PPAPM1_000456"/>
<evidence type="ECO:0000256" key="6">
    <source>
        <dbReference type="ARBA" id="ARBA00022989"/>
    </source>
</evidence>
<comment type="function">
    <text evidence="8 9">Component of the signal peptidase complex (SPC) which catalyzes the cleavage of N-terminal signal sequences from nascent proteins as they are translocated into the lumen of the endoplasmic reticulum. Enhances the enzymatic activity of SPC and facilitates the interactions between different components of the translocation site.</text>
</comment>
<protein>
    <recommendedName>
        <fullName evidence="3 9">Signal peptidase complex subunit 2</fullName>
    </recommendedName>
</protein>
<sequence>MSKTVKKSEKVQKEEEVVKINKWDGSAVKHAIDDSVKTALLEKNCEEHFGLVDGRLFICSLAVIIALVALGWDHQYPFPQSKPVLIVCVASYFVLMGILTLYTTFYEKGIFAVATQKDGKNTKVWQASSEMKKYDDKYCLSLTVKDSRGIREASIVKSCANYIDSNGVVLNDLVANELGRLYNSLNAEKKEK</sequence>
<evidence type="ECO:0000313" key="11">
    <source>
        <dbReference type="Proteomes" id="UP000092462"/>
    </source>
</evidence>
<evidence type="ECO:0000256" key="9">
    <source>
        <dbReference type="RuleBase" id="RU368033"/>
    </source>
</evidence>
<dbReference type="RefSeq" id="XP_055703195.1">
    <property type="nucleotide sequence ID" value="XM_055847220.1"/>
</dbReference>
<evidence type="ECO:0000256" key="2">
    <source>
        <dbReference type="ARBA" id="ARBA00007324"/>
    </source>
</evidence>
<dbReference type="OrthoDB" id="29558at2759"/>
<dbReference type="AlphaFoldDB" id="A0A1B0D490"/>
<dbReference type="GO" id="GO:0006465">
    <property type="term" value="P:signal peptide processing"/>
    <property type="evidence" value="ECO:0007669"/>
    <property type="project" value="UniProtKB-UniRule"/>
</dbReference>
<reference evidence="10" key="1">
    <citation type="submission" date="2022-08" db="UniProtKB">
        <authorList>
            <consortium name="EnsemblMetazoa"/>
        </authorList>
    </citation>
    <scope>IDENTIFICATION</scope>
    <source>
        <strain evidence="10">Israel</strain>
    </source>
</reference>
<evidence type="ECO:0000256" key="1">
    <source>
        <dbReference type="ARBA" id="ARBA00004477"/>
    </source>
</evidence>
<dbReference type="PANTHER" id="PTHR13085">
    <property type="entry name" value="MICROSOMAL SIGNAL PEPTIDASE 25 KDA SUBUNIT"/>
    <property type="match status" value="1"/>
</dbReference>
<evidence type="ECO:0000256" key="7">
    <source>
        <dbReference type="ARBA" id="ARBA00023136"/>
    </source>
</evidence>
<keyword evidence="5 9" id="KW-0256">Endoplasmic reticulum</keyword>
<comment type="similarity">
    <text evidence="2 9">Belongs to the SPCS2 family.</text>
</comment>
<evidence type="ECO:0000256" key="4">
    <source>
        <dbReference type="ARBA" id="ARBA00022692"/>
    </source>
</evidence>
<keyword evidence="11" id="KW-1185">Reference proteome</keyword>
<proteinExistence type="inferred from homology"/>
<dbReference type="KEGG" id="ppap:129801852"/>
<feature type="transmembrane region" description="Helical" evidence="9">
    <location>
        <begin position="84"/>
        <end position="102"/>
    </location>
</feature>
<dbReference type="GO" id="GO:0045047">
    <property type="term" value="P:protein targeting to ER"/>
    <property type="evidence" value="ECO:0007669"/>
    <property type="project" value="TreeGrafter"/>
</dbReference>
<evidence type="ECO:0000256" key="8">
    <source>
        <dbReference type="ARBA" id="ARBA00045608"/>
    </source>
</evidence>
<dbReference type="CTD" id="32095"/>
<evidence type="ECO:0000256" key="5">
    <source>
        <dbReference type="ARBA" id="ARBA00022824"/>
    </source>
</evidence>
<accession>A0A1B0D490</accession>